<name>V2X6C9_MONRO</name>
<keyword evidence="3" id="KW-1185">Reference proteome</keyword>
<dbReference type="EMBL" id="AWSO01000569">
    <property type="protein sequence ID" value="ESK89332.1"/>
    <property type="molecule type" value="Genomic_DNA"/>
</dbReference>
<dbReference type="KEGG" id="mrr:Moror_16250"/>
<sequence>MQKSDTELSDLIDEPPKRKAKGKGKDKEKPTPKEKKGKKTAIALSKDEETIKRLKSLVNACGVRKVWAKAFKGIEDEPSKQIKMLKGMLADLGMTGRLSLEQAKEIKAKRELAQELEDVQSFEKAIMKQSTRRSRQSSTEKQGEKEDEDSAEEEDAKPGKRKGTTRQRIMAFLEDQSDSD</sequence>
<gene>
    <name evidence="2" type="ORF">Moror_16250</name>
</gene>
<reference evidence="2 3" key="1">
    <citation type="journal article" date="2014" name="BMC Genomics">
        <title>Genome and secretome analysis of the hemibiotrophic fungal pathogen, Moniliophthora roreri, which causes frosty pod rot disease of cacao: mechanisms of the biotrophic and necrotrophic phases.</title>
        <authorList>
            <person name="Meinhardt L.W."/>
            <person name="Costa G.G.L."/>
            <person name="Thomazella D.P.T."/>
            <person name="Teixeira P.J.P.L."/>
            <person name="Carazzolle M.F."/>
            <person name="Schuster S.C."/>
            <person name="Carlson J.E."/>
            <person name="Guiltinan M.J."/>
            <person name="Mieczkowski P."/>
            <person name="Farmer A."/>
            <person name="Ramaraj T."/>
            <person name="Crozier J."/>
            <person name="Davis R.E."/>
            <person name="Shao J."/>
            <person name="Melnick R.L."/>
            <person name="Pereira G.A.G."/>
            <person name="Bailey B.A."/>
        </authorList>
    </citation>
    <scope>NUCLEOTIDE SEQUENCE [LARGE SCALE GENOMIC DNA]</scope>
    <source>
        <strain evidence="2 3">MCA 2997</strain>
    </source>
</reference>
<comment type="caution">
    <text evidence="2">The sequence shown here is derived from an EMBL/GenBank/DDBJ whole genome shotgun (WGS) entry which is preliminary data.</text>
</comment>
<feature type="region of interest" description="Disordered" evidence="1">
    <location>
        <begin position="126"/>
        <end position="180"/>
    </location>
</feature>
<feature type="compositionally biased region" description="Acidic residues" evidence="1">
    <location>
        <begin position="145"/>
        <end position="155"/>
    </location>
</feature>
<accession>V2X6C9</accession>
<evidence type="ECO:0000256" key="1">
    <source>
        <dbReference type="SAM" id="MobiDB-lite"/>
    </source>
</evidence>
<protein>
    <submittedName>
        <fullName evidence="2">Uncharacterized protein</fullName>
    </submittedName>
</protein>
<feature type="region of interest" description="Disordered" evidence="1">
    <location>
        <begin position="1"/>
        <end position="41"/>
    </location>
</feature>
<dbReference type="InterPro" id="IPR037647">
    <property type="entry name" value="HIRIP3"/>
</dbReference>
<evidence type="ECO:0000313" key="3">
    <source>
        <dbReference type="Proteomes" id="UP000017559"/>
    </source>
</evidence>
<feature type="compositionally biased region" description="Basic and acidic residues" evidence="1">
    <location>
        <begin position="23"/>
        <end position="34"/>
    </location>
</feature>
<organism evidence="2 3">
    <name type="scientific">Moniliophthora roreri (strain MCA 2997)</name>
    <name type="common">Cocoa frosty pod rot fungus</name>
    <name type="synonym">Crinipellis roreri</name>
    <dbReference type="NCBI Taxonomy" id="1381753"/>
    <lineage>
        <taxon>Eukaryota</taxon>
        <taxon>Fungi</taxon>
        <taxon>Dikarya</taxon>
        <taxon>Basidiomycota</taxon>
        <taxon>Agaricomycotina</taxon>
        <taxon>Agaricomycetes</taxon>
        <taxon>Agaricomycetidae</taxon>
        <taxon>Agaricales</taxon>
        <taxon>Marasmiineae</taxon>
        <taxon>Marasmiaceae</taxon>
        <taxon>Moniliophthora</taxon>
    </lineage>
</organism>
<dbReference type="HOGENOM" id="CLU_1496608_0_0_1"/>
<dbReference type="AlphaFoldDB" id="V2X6C9"/>
<dbReference type="OrthoDB" id="552755at2759"/>
<dbReference type="PANTHER" id="PTHR15410:SF2">
    <property type="entry name" value="HIRA-INTERACTING PROTEIN 3"/>
    <property type="match status" value="1"/>
</dbReference>
<evidence type="ECO:0000313" key="2">
    <source>
        <dbReference type="EMBL" id="ESK89332.1"/>
    </source>
</evidence>
<dbReference type="GO" id="GO:0005634">
    <property type="term" value="C:nucleus"/>
    <property type="evidence" value="ECO:0007669"/>
    <property type="project" value="TreeGrafter"/>
</dbReference>
<dbReference type="Proteomes" id="UP000017559">
    <property type="component" value="Unassembled WGS sequence"/>
</dbReference>
<proteinExistence type="predicted"/>
<dbReference type="PANTHER" id="PTHR15410">
    <property type="entry name" value="HIRA-INTERACTING PROTEIN 3"/>
    <property type="match status" value="1"/>
</dbReference>